<feature type="domain" description="Helicase C-terminal" evidence="6">
    <location>
        <begin position="917"/>
        <end position="1093"/>
    </location>
</feature>
<proteinExistence type="predicted"/>
<dbReference type="PANTHER" id="PTHR45626:SF52">
    <property type="entry name" value="SINGLE-STRANDED DNA-DEPENDENT ATPASE (EUROFUNG)"/>
    <property type="match status" value="1"/>
</dbReference>
<dbReference type="InterPro" id="IPR050628">
    <property type="entry name" value="SNF2_RAD54_helicase_TF"/>
</dbReference>
<feature type="compositionally biased region" description="Polar residues" evidence="4">
    <location>
        <begin position="22"/>
        <end position="40"/>
    </location>
</feature>
<evidence type="ECO:0000313" key="7">
    <source>
        <dbReference type="EMBL" id="KAF2154279.1"/>
    </source>
</evidence>
<dbReference type="EMBL" id="ML996084">
    <property type="protein sequence ID" value="KAF2154279.1"/>
    <property type="molecule type" value="Genomic_DNA"/>
</dbReference>
<feature type="compositionally biased region" description="Low complexity" evidence="4">
    <location>
        <begin position="8"/>
        <end position="21"/>
    </location>
</feature>
<sequence>MNPAQLLNPKAFAKNPAAKNKSQGQTQARPQAQDRQNGSPAVNIPTYDPAMLLGRNLAASKNRADPQPKNIQSQPPTPSVEESSTTSNFSNLVEKHHGVTKREAAPMRRNHDDADLGPDSPRKRAKFTGGVGKGGIIGDSVRELRQQGQDERGVPTSIVDLTEEDDELTVVSTRQIGPDPNREVCIGTIVTKMHAHRVPFVTNKALEGIKGRWPPCRVTYERVPGQVLAIDIIDRRGIRFGKLDFKESGPLAALLNGTKVHKMRLSPFLTDRPKKDGHIPGQPISEQMDIRIVVFCAFAASEGVRKSLSHKNIFLQFPTANTEGKEIVFPQIRNFGPTTQPIAPGRNGQTVNVSYYSRTVEEIKSDVQNIIDNLPNSEGLPFMEADKDVVETDLLPHQKQALYWLTTKETPQEDGEGSLWKSRAKKDGSDSWYNVISGTEVKKIPTSLGGLFSDDMGLGKTLSILSLAASTLEQAKAFGFSKPSASIMKEHPMIKQNSKATLIVCPKSVLSNWDEQITAHLDNDKVSFYSYHGSQREQDLAKLAKYDIIITSYSIIESEFRYRNNSNGKFSAMNKLSFFRVVLDEAHMIRNMTTGAFNACMALASSRRWAVTGTPVQNKLDDLGALIKFIRVAPFHEKGQWEMSFTSAWKSGNEQVIPNLKLLVSSTMLRRSKKKINIEDPDTRLVYLDFTDEERGLYEAFAKDSHNKMDAMTRDGKLGARGTAHMLTFITRLRLICAHGKDLLSDEDMKLLDGATIGTAIDLGDDDDDKPVMTDYQIYNFLIMMRDSNSNFCMFDGKEEIGKETEEPSEDDSSSDEREDDRPSRPSSDIIGYITPCYHVICPKHIDQYRNEIKQTLTADGYATCPSCSNYIRASFPPILRSGLEAEESRRAVVRSGPTSSFSKAKNTGGYTGPHTKVRALLASLQQNDADSADLLELGEPPIRSVVFSGWTQYLDLISLALHDANIPHLRLDGKMSVRARTAVLAQFRSDPSITVLLVSIKAGGQGLNLTAASRVYVMEPQFNPGVEMQAVDRVHRLGQTRKVQIVKFIMADSFEGRILKLQDQKLKLAREALGGREVGGEKSVRERMEGLRSLFR</sequence>
<protein>
    <submittedName>
        <fullName evidence="7">Uncharacterized protein</fullName>
    </submittedName>
</protein>
<feature type="region of interest" description="Disordered" evidence="4">
    <location>
        <begin position="800"/>
        <end position="830"/>
    </location>
</feature>
<dbReference type="InterPro" id="IPR001650">
    <property type="entry name" value="Helicase_C-like"/>
</dbReference>
<evidence type="ECO:0000259" key="6">
    <source>
        <dbReference type="PROSITE" id="PS51194"/>
    </source>
</evidence>
<dbReference type="InterPro" id="IPR027417">
    <property type="entry name" value="P-loop_NTPase"/>
</dbReference>
<dbReference type="SMART" id="SM00490">
    <property type="entry name" value="HELICc"/>
    <property type="match status" value="1"/>
</dbReference>
<dbReference type="GO" id="GO:0006281">
    <property type="term" value="P:DNA repair"/>
    <property type="evidence" value="ECO:0007669"/>
    <property type="project" value="TreeGrafter"/>
</dbReference>
<dbReference type="PANTHER" id="PTHR45626">
    <property type="entry name" value="TRANSCRIPTION TERMINATION FACTOR 2-RELATED"/>
    <property type="match status" value="1"/>
</dbReference>
<dbReference type="OrthoDB" id="448448at2759"/>
<accession>A0A9P4J8I6</accession>
<evidence type="ECO:0000259" key="5">
    <source>
        <dbReference type="PROSITE" id="PS51192"/>
    </source>
</evidence>
<evidence type="ECO:0000256" key="3">
    <source>
        <dbReference type="ARBA" id="ARBA00022840"/>
    </source>
</evidence>
<dbReference type="PROSITE" id="PS51192">
    <property type="entry name" value="HELICASE_ATP_BIND_1"/>
    <property type="match status" value="1"/>
</dbReference>
<dbReference type="InterPro" id="IPR014001">
    <property type="entry name" value="Helicase_ATP-bd"/>
</dbReference>
<dbReference type="InterPro" id="IPR000330">
    <property type="entry name" value="SNF2_N"/>
</dbReference>
<keyword evidence="8" id="KW-1185">Reference proteome</keyword>
<dbReference type="SUPFAM" id="SSF52540">
    <property type="entry name" value="P-loop containing nucleoside triphosphate hydrolases"/>
    <property type="match status" value="2"/>
</dbReference>
<dbReference type="InterPro" id="IPR049730">
    <property type="entry name" value="SNF2/RAD54-like_C"/>
</dbReference>
<evidence type="ECO:0000256" key="4">
    <source>
        <dbReference type="SAM" id="MobiDB-lite"/>
    </source>
</evidence>
<evidence type="ECO:0000256" key="1">
    <source>
        <dbReference type="ARBA" id="ARBA00022741"/>
    </source>
</evidence>
<dbReference type="Gene3D" id="3.40.50.10810">
    <property type="entry name" value="Tandem AAA-ATPase domain"/>
    <property type="match status" value="1"/>
</dbReference>
<evidence type="ECO:0000256" key="2">
    <source>
        <dbReference type="ARBA" id="ARBA00022801"/>
    </source>
</evidence>
<dbReference type="GO" id="GO:0005634">
    <property type="term" value="C:nucleus"/>
    <property type="evidence" value="ECO:0007669"/>
    <property type="project" value="TreeGrafter"/>
</dbReference>
<feature type="region of interest" description="Disordered" evidence="4">
    <location>
        <begin position="1"/>
        <end position="134"/>
    </location>
</feature>
<gene>
    <name evidence="7" type="ORF">K461DRAFT_239784</name>
</gene>
<dbReference type="Pfam" id="PF00271">
    <property type="entry name" value="Helicase_C"/>
    <property type="match status" value="1"/>
</dbReference>
<dbReference type="Proteomes" id="UP000799439">
    <property type="component" value="Unassembled WGS sequence"/>
</dbReference>
<dbReference type="GO" id="GO:0008094">
    <property type="term" value="F:ATP-dependent activity, acting on DNA"/>
    <property type="evidence" value="ECO:0007669"/>
    <property type="project" value="TreeGrafter"/>
</dbReference>
<dbReference type="CDD" id="cd18008">
    <property type="entry name" value="DEXDc_SHPRH-like"/>
    <property type="match status" value="1"/>
</dbReference>
<evidence type="ECO:0000313" key="8">
    <source>
        <dbReference type="Proteomes" id="UP000799439"/>
    </source>
</evidence>
<dbReference type="SMART" id="SM00487">
    <property type="entry name" value="DEXDc"/>
    <property type="match status" value="1"/>
</dbReference>
<keyword evidence="1" id="KW-0547">Nucleotide-binding</keyword>
<dbReference type="Gene3D" id="3.40.50.300">
    <property type="entry name" value="P-loop containing nucleotide triphosphate hydrolases"/>
    <property type="match status" value="1"/>
</dbReference>
<keyword evidence="2" id="KW-0378">Hydrolase</keyword>
<keyword evidence="3" id="KW-0067">ATP-binding</keyword>
<name>A0A9P4J8I6_9PEZI</name>
<feature type="compositionally biased region" description="Acidic residues" evidence="4">
    <location>
        <begin position="807"/>
        <end position="819"/>
    </location>
</feature>
<dbReference type="InterPro" id="IPR038718">
    <property type="entry name" value="SNF2-like_sf"/>
</dbReference>
<organism evidence="7 8">
    <name type="scientific">Myriangium duriaei CBS 260.36</name>
    <dbReference type="NCBI Taxonomy" id="1168546"/>
    <lineage>
        <taxon>Eukaryota</taxon>
        <taxon>Fungi</taxon>
        <taxon>Dikarya</taxon>
        <taxon>Ascomycota</taxon>
        <taxon>Pezizomycotina</taxon>
        <taxon>Dothideomycetes</taxon>
        <taxon>Dothideomycetidae</taxon>
        <taxon>Myriangiales</taxon>
        <taxon>Myriangiaceae</taxon>
        <taxon>Myriangium</taxon>
    </lineage>
</organism>
<dbReference type="GO" id="GO:0005524">
    <property type="term" value="F:ATP binding"/>
    <property type="evidence" value="ECO:0007669"/>
    <property type="project" value="UniProtKB-KW"/>
</dbReference>
<comment type="caution">
    <text evidence="7">The sequence shown here is derived from an EMBL/GenBank/DDBJ whole genome shotgun (WGS) entry which is preliminary data.</text>
</comment>
<reference evidence="7" key="1">
    <citation type="journal article" date="2020" name="Stud. Mycol.">
        <title>101 Dothideomycetes genomes: a test case for predicting lifestyles and emergence of pathogens.</title>
        <authorList>
            <person name="Haridas S."/>
            <person name="Albert R."/>
            <person name="Binder M."/>
            <person name="Bloem J."/>
            <person name="Labutti K."/>
            <person name="Salamov A."/>
            <person name="Andreopoulos B."/>
            <person name="Baker S."/>
            <person name="Barry K."/>
            <person name="Bills G."/>
            <person name="Bluhm B."/>
            <person name="Cannon C."/>
            <person name="Castanera R."/>
            <person name="Culley D."/>
            <person name="Daum C."/>
            <person name="Ezra D."/>
            <person name="Gonzalez J."/>
            <person name="Henrissat B."/>
            <person name="Kuo A."/>
            <person name="Liang C."/>
            <person name="Lipzen A."/>
            <person name="Lutzoni F."/>
            <person name="Magnuson J."/>
            <person name="Mondo S."/>
            <person name="Nolan M."/>
            <person name="Ohm R."/>
            <person name="Pangilinan J."/>
            <person name="Park H.-J."/>
            <person name="Ramirez L."/>
            <person name="Alfaro M."/>
            <person name="Sun H."/>
            <person name="Tritt A."/>
            <person name="Yoshinaga Y."/>
            <person name="Zwiers L.-H."/>
            <person name="Turgeon B."/>
            <person name="Goodwin S."/>
            <person name="Spatafora J."/>
            <person name="Crous P."/>
            <person name="Grigoriev I."/>
        </authorList>
    </citation>
    <scope>NUCLEOTIDE SEQUENCE</scope>
    <source>
        <strain evidence="7">CBS 260.36</strain>
    </source>
</reference>
<dbReference type="AlphaFoldDB" id="A0A9P4J8I6"/>
<dbReference type="PROSITE" id="PS51194">
    <property type="entry name" value="HELICASE_CTER"/>
    <property type="match status" value="1"/>
</dbReference>
<dbReference type="CDD" id="cd18793">
    <property type="entry name" value="SF2_C_SNF"/>
    <property type="match status" value="1"/>
</dbReference>
<feature type="domain" description="Helicase ATP-binding" evidence="5">
    <location>
        <begin position="441"/>
        <end position="633"/>
    </location>
</feature>
<dbReference type="Pfam" id="PF00176">
    <property type="entry name" value="SNF2-rel_dom"/>
    <property type="match status" value="1"/>
</dbReference>
<dbReference type="GO" id="GO:0016787">
    <property type="term" value="F:hydrolase activity"/>
    <property type="evidence" value="ECO:0007669"/>
    <property type="project" value="UniProtKB-KW"/>
</dbReference>
<feature type="compositionally biased region" description="Basic and acidic residues" evidence="4">
    <location>
        <begin position="93"/>
        <end position="114"/>
    </location>
</feature>